<dbReference type="InterPro" id="IPR050469">
    <property type="entry name" value="Diguanylate_Cyclase"/>
</dbReference>
<keyword evidence="1" id="KW-1133">Transmembrane helix</keyword>
<dbReference type="OrthoDB" id="23692at2"/>
<dbReference type="InterPro" id="IPR000160">
    <property type="entry name" value="GGDEF_dom"/>
</dbReference>
<organism evidence="3 4">
    <name type="scientific">Kineococcus xinjiangensis</name>
    <dbReference type="NCBI Taxonomy" id="512762"/>
    <lineage>
        <taxon>Bacteria</taxon>
        <taxon>Bacillati</taxon>
        <taxon>Actinomycetota</taxon>
        <taxon>Actinomycetes</taxon>
        <taxon>Kineosporiales</taxon>
        <taxon>Kineosporiaceae</taxon>
        <taxon>Kineococcus</taxon>
    </lineage>
</organism>
<name>A0A2S6IU25_9ACTN</name>
<accession>A0A2S6IU25</accession>
<comment type="caution">
    <text evidence="3">The sequence shown here is derived from an EMBL/GenBank/DDBJ whole genome shotgun (WGS) entry which is preliminary data.</text>
</comment>
<evidence type="ECO:0000256" key="1">
    <source>
        <dbReference type="SAM" id="Phobius"/>
    </source>
</evidence>
<dbReference type="AlphaFoldDB" id="A0A2S6IU25"/>
<sequence>MFTKAASSGSPKRGLGFATRMMLSLGLTLAAVGGVQYGLVAHTVTQRADEQLASDHSADAKVLRELYNAPGAGLLEAEEALDNLAARPGVHRVALLDATGLVLAVGRPRHDVGAHSVHEGAEATAFRGALDPQRIVKRRVDDATAALVLAVSRSGEPTVHADGRDKVVRVPLLLRQEHGVLEVVRSGDEVRQQVADLRSVLLLTLALGLALAMPAFYLLGGRQLSNRHGQALQSSTTDALTGLRNHRSFHETLREELGAAQRGGRPLTLVLVDLDGFKQVNDTFGHRRGDTVLASVAFVLREHVPPGCAYRLGGDEFALLLPGATLEEGLDVAERVRETVEFSVEGVTTSIGVAGLDASAPDAESLVEHADVAMYAAKRSGRNQVVNAAELLSEPVESLSADVTSERAG</sequence>
<gene>
    <name evidence="3" type="ORF">CLV92_103215</name>
</gene>
<dbReference type="Gene3D" id="3.30.70.270">
    <property type="match status" value="1"/>
</dbReference>
<dbReference type="GO" id="GO:1902201">
    <property type="term" value="P:negative regulation of bacterial-type flagellum-dependent cell motility"/>
    <property type="evidence" value="ECO:0007669"/>
    <property type="project" value="TreeGrafter"/>
</dbReference>
<dbReference type="FunFam" id="3.30.70.270:FF:000001">
    <property type="entry name" value="Diguanylate cyclase domain protein"/>
    <property type="match status" value="1"/>
</dbReference>
<reference evidence="3 4" key="1">
    <citation type="submission" date="2018-02" db="EMBL/GenBank/DDBJ databases">
        <title>Genomic Encyclopedia of Archaeal and Bacterial Type Strains, Phase II (KMG-II): from individual species to whole genera.</title>
        <authorList>
            <person name="Goeker M."/>
        </authorList>
    </citation>
    <scope>NUCLEOTIDE SEQUENCE [LARGE SCALE GENOMIC DNA]</scope>
    <source>
        <strain evidence="3 4">DSM 22857</strain>
    </source>
</reference>
<dbReference type="CDD" id="cd01949">
    <property type="entry name" value="GGDEF"/>
    <property type="match status" value="1"/>
</dbReference>
<dbReference type="GO" id="GO:0005886">
    <property type="term" value="C:plasma membrane"/>
    <property type="evidence" value="ECO:0007669"/>
    <property type="project" value="TreeGrafter"/>
</dbReference>
<protein>
    <submittedName>
        <fullName evidence="3">Diguanylate cyclase (GGDEF)-like protein</fullName>
    </submittedName>
</protein>
<dbReference type="SUPFAM" id="SSF55073">
    <property type="entry name" value="Nucleotide cyclase"/>
    <property type="match status" value="1"/>
</dbReference>
<dbReference type="Pfam" id="PF00990">
    <property type="entry name" value="GGDEF"/>
    <property type="match status" value="1"/>
</dbReference>
<evidence type="ECO:0000313" key="3">
    <source>
        <dbReference type="EMBL" id="PPK97680.1"/>
    </source>
</evidence>
<feature type="transmembrane region" description="Helical" evidence="1">
    <location>
        <begin position="200"/>
        <end position="219"/>
    </location>
</feature>
<dbReference type="RefSeq" id="WP_104431853.1">
    <property type="nucleotide sequence ID" value="NZ_PTJD01000003.1"/>
</dbReference>
<dbReference type="PANTHER" id="PTHR45138">
    <property type="entry name" value="REGULATORY COMPONENTS OF SENSORY TRANSDUCTION SYSTEM"/>
    <property type="match status" value="1"/>
</dbReference>
<feature type="domain" description="GGDEF" evidence="2">
    <location>
        <begin position="265"/>
        <end position="390"/>
    </location>
</feature>
<dbReference type="GO" id="GO:0043709">
    <property type="term" value="P:cell adhesion involved in single-species biofilm formation"/>
    <property type="evidence" value="ECO:0007669"/>
    <property type="project" value="TreeGrafter"/>
</dbReference>
<evidence type="ECO:0000259" key="2">
    <source>
        <dbReference type="PROSITE" id="PS50887"/>
    </source>
</evidence>
<dbReference type="GO" id="GO:0052621">
    <property type="term" value="F:diguanylate cyclase activity"/>
    <property type="evidence" value="ECO:0007669"/>
    <property type="project" value="TreeGrafter"/>
</dbReference>
<dbReference type="PANTHER" id="PTHR45138:SF9">
    <property type="entry name" value="DIGUANYLATE CYCLASE DGCM-RELATED"/>
    <property type="match status" value="1"/>
</dbReference>
<evidence type="ECO:0000313" key="4">
    <source>
        <dbReference type="Proteomes" id="UP000239485"/>
    </source>
</evidence>
<dbReference type="NCBIfam" id="TIGR00254">
    <property type="entry name" value="GGDEF"/>
    <property type="match status" value="1"/>
</dbReference>
<proteinExistence type="predicted"/>
<dbReference type="Proteomes" id="UP000239485">
    <property type="component" value="Unassembled WGS sequence"/>
</dbReference>
<keyword evidence="4" id="KW-1185">Reference proteome</keyword>
<keyword evidence="1" id="KW-0472">Membrane</keyword>
<keyword evidence="1" id="KW-0812">Transmembrane</keyword>
<dbReference type="EMBL" id="PTJD01000003">
    <property type="protein sequence ID" value="PPK97680.1"/>
    <property type="molecule type" value="Genomic_DNA"/>
</dbReference>
<dbReference type="InterPro" id="IPR029787">
    <property type="entry name" value="Nucleotide_cyclase"/>
</dbReference>
<dbReference type="SMART" id="SM00267">
    <property type="entry name" value="GGDEF"/>
    <property type="match status" value="1"/>
</dbReference>
<dbReference type="PROSITE" id="PS50887">
    <property type="entry name" value="GGDEF"/>
    <property type="match status" value="1"/>
</dbReference>
<dbReference type="InterPro" id="IPR043128">
    <property type="entry name" value="Rev_trsase/Diguanyl_cyclase"/>
</dbReference>